<comment type="similarity">
    <text evidence="4">Belongs to the FAN1 family.</text>
</comment>
<keyword evidence="8" id="KW-0378">Hydrolase</keyword>
<feature type="domain" description="VRR-NUC" evidence="11">
    <location>
        <begin position="439"/>
        <end position="553"/>
    </location>
</feature>
<keyword evidence="9" id="KW-0460">Magnesium</keyword>
<comment type="caution">
    <text evidence="12">The sequence shown here is derived from an EMBL/GenBank/DDBJ whole genome shotgun (WGS) entry which is preliminary data.</text>
</comment>
<dbReference type="GO" id="GO:0003676">
    <property type="term" value="F:nucleic acid binding"/>
    <property type="evidence" value="ECO:0007669"/>
    <property type="project" value="InterPro"/>
</dbReference>
<reference evidence="12" key="1">
    <citation type="submission" date="2018-07" db="EMBL/GenBank/DDBJ databases">
        <title>Genome assembly of strain Ka43.</title>
        <authorList>
            <person name="Kukolya J."/>
            <person name="Nagy I."/>
            <person name="Horvath B."/>
            <person name="Toth A."/>
        </authorList>
    </citation>
    <scope>NUCLEOTIDE SEQUENCE</scope>
    <source>
        <strain evidence="12">KB43</strain>
    </source>
</reference>
<evidence type="ECO:0000256" key="3">
    <source>
        <dbReference type="ARBA" id="ARBA00001946"/>
    </source>
</evidence>
<keyword evidence="7" id="KW-0479">Metal-binding</keyword>
<sequence>MTHATTPPDLAPDYYLTNFRFLVDWVAARYNDLLDKDDLAFIQTFQQLDHPAQCLLVRLCSRKGPLFRQDKLRYPEVDSISNAVQTLLDAGLMQQHLPISLTELAASLTRHELLTLFEKPLTGLKQARKDVLIQTLAASHSEPQTWQNWTRNQLGEAWHLDHQAIVSRLLILFFGNPYQNLTDFVLQDLGLFRYENYQIDHRYRLFKSRDELEQYQQLVALRDALDGEHTIETLQQLGEQLPPVSDNERLQRRRARLCNDIAYKLERNGNHEAALQLYGQSHLPPARERRIRLLEKQQNYTAAWALLNELLATPANEQELQIARRMAPKIAKKLGHPLLPKTVGFIIEQQLSLTPLHNEAGEILRVEEVVRLILNTETAPCVYAENALLTGMFGLWLWPEMFRGIEGAFANPFQAAPLDMYQENFVSRRPGIDELRSLLKNGDYREHTLRCWQEKFGITNHFVNWSFLTRERIELALHCIPASHLTLIFERILFDIKNNRSGLPDLIQFFPEQASYRMIEVKGPGDRIQDNQQRWLDYFAQHSIPAEVAYVRWQ</sequence>
<comment type="cofactor">
    <cofactor evidence="3">
        <name>Mg(2+)</name>
        <dbReference type="ChEBI" id="CHEBI:18420"/>
    </cofactor>
</comment>
<protein>
    <recommendedName>
        <fullName evidence="5">phosphodiesterase I</fullName>
        <ecNumber evidence="5">3.1.4.1</ecNumber>
    </recommendedName>
</protein>
<dbReference type="Pfam" id="PF08774">
    <property type="entry name" value="VRR_NUC"/>
    <property type="match status" value="1"/>
</dbReference>
<gene>
    <name evidence="12" type="ORF">C4F51_11525</name>
</gene>
<evidence type="ECO:0000256" key="1">
    <source>
        <dbReference type="ARBA" id="ARBA00000983"/>
    </source>
</evidence>
<dbReference type="InterPro" id="IPR014883">
    <property type="entry name" value="VRR_NUC"/>
</dbReference>
<dbReference type="Pfam" id="PF21315">
    <property type="entry name" value="FAN1_HTH"/>
    <property type="match status" value="1"/>
</dbReference>
<evidence type="ECO:0000256" key="6">
    <source>
        <dbReference type="ARBA" id="ARBA00022722"/>
    </source>
</evidence>
<dbReference type="RefSeq" id="WP_193909891.1">
    <property type="nucleotide sequence ID" value="NZ_PRDL01000001.1"/>
</dbReference>
<evidence type="ECO:0000313" key="12">
    <source>
        <dbReference type="EMBL" id="MBE8717814.1"/>
    </source>
</evidence>
<evidence type="ECO:0000313" key="13">
    <source>
        <dbReference type="Proteomes" id="UP000652567"/>
    </source>
</evidence>
<keyword evidence="13" id="KW-1185">Reference proteome</keyword>
<evidence type="ECO:0000256" key="9">
    <source>
        <dbReference type="ARBA" id="ARBA00022842"/>
    </source>
</evidence>
<dbReference type="SMART" id="SM00990">
    <property type="entry name" value="VRR_NUC"/>
    <property type="match status" value="1"/>
</dbReference>
<evidence type="ECO:0000256" key="4">
    <source>
        <dbReference type="ARBA" id="ARBA00005533"/>
    </source>
</evidence>
<dbReference type="AlphaFoldDB" id="A0A928V848"/>
<dbReference type="InterPro" id="IPR011856">
    <property type="entry name" value="tRNA_endonuc-like_dom_sf"/>
</dbReference>
<accession>A0A928V848</accession>
<dbReference type="InterPro" id="IPR049125">
    <property type="entry name" value="FAN1-like_WH"/>
</dbReference>
<evidence type="ECO:0000256" key="7">
    <source>
        <dbReference type="ARBA" id="ARBA00022723"/>
    </source>
</evidence>
<dbReference type="GO" id="GO:0036297">
    <property type="term" value="P:interstrand cross-link repair"/>
    <property type="evidence" value="ECO:0007669"/>
    <property type="project" value="InterPro"/>
</dbReference>
<comment type="catalytic activity">
    <reaction evidence="1">
        <text>Hydrolytically removes 5'-nucleotides successively from the 3'-hydroxy termini of 3'-hydroxy-terminated oligonucleotides.</text>
        <dbReference type="EC" id="3.1.4.1"/>
    </reaction>
</comment>
<dbReference type="GO" id="GO:0046872">
    <property type="term" value="F:metal ion binding"/>
    <property type="evidence" value="ECO:0007669"/>
    <property type="project" value="UniProtKB-KW"/>
</dbReference>
<proteinExistence type="inferred from homology"/>
<dbReference type="Gene3D" id="3.40.1350.10">
    <property type="match status" value="1"/>
</dbReference>
<dbReference type="Proteomes" id="UP000652567">
    <property type="component" value="Unassembled WGS sequence"/>
</dbReference>
<name>A0A928V848_9GAMM</name>
<organism evidence="12 13">
    <name type="scientific">Cellvibrio polysaccharolyticus</name>
    <dbReference type="NCBI Taxonomy" id="2082724"/>
    <lineage>
        <taxon>Bacteria</taxon>
        <taxon>Pseudomonadati</taxon>
        <taxon>Pseudomonadota</taxon>
        <taxon>Gammaproteobacteria</taxon>
        <taxon>Cellvibrionales</taxon>
        <taxon>Cellvibrionaceae</taxon>
        <taxon>Cellvibrio</taxon>
    </lineage>
</organism>
<evidence type="ECO:0000256" key="2">
    <source>
        <dbReference type="ARBA" id="ARBA00001936"/>
    </source>
</evidence>
<dbReference type="EMBL" id="PRDL01000001">
    <property type="protein sequence ID" value="MBE8717814.1"/>
    <property type="molecule type" value="Genomic_DNA"/>
</dbReference>
<evidence type="ECO:0000256" key="8">
    <source>
        <dbReference type="ARBA" id="ARBA00022801"/>
    </source>
</evidence>
<dbReference type="GO" id="GO:0004528">
    <property type="term" value="F:phosphodiesterase I activity"/>
    <property type="evidence" value="ECO:0007669"/>
    <property type="project" value="UniProtKB-EC"/>
</dbReference>
<evidence type="ECO:0000256" key="10">
    <source>
        <dbReference type="ARBA" id="ARBA00023211"/>
    </source>
</evidence>
<keyword evidence="6" id="KW-0540">Nuclease</keyword>
<dbReference type="Pfam" id="PF18081">
    <property type="entry name" value="FANC_SAP"/>
    <property type="match status" value="1"/>
</dbReference>
<dbReference type="EC" id="3.1.4.1" evidence="5"/>
<dbReference type="InterPro" id="IPR033315">
    <property type="entry name" value="Fan1-like"/>
</dbReference>
<evidence type="ECO:0000259" key="11">
    <source>
        <dbReference type="SMART" id="SM00990"/>
    </source>
</evidence>
<keyword evidence="10" id="KW-0464">Manganese</keyword>
<dbReference type="PANTHER" id="PTHR15749">
    <property type="entry name" value="FANCONI-ASSOCIATED NUCLEASE 1"/>
    <property type="match status" value="1"/>
</dbReference>
<comment type="cofactor">
    <cofactor evidence="2">
        <name>Mn(2+)</name>
        <dbReference type="ChEBI" id="CHEBI:29035"/>
    </cofactor>
</comment>
<evidence type="ECO:0000256" key="5">
    <source>
        <dbReference type="ARBA" id="ARBA00012029"/>
    </source>
</evidence>
<dbReference type="InterPro" id="IPR040603">
    <property type="entry name" value="FAN1_SAP_bact"/>
</dbReference>
<dbReference type="PANTHER" id="PTHR15749:SF4">
    <property type="entry name" value="FANCONI-ASSOCIATED NUCLEASE 1"/>
    <property type="match status" value="1"/>
</dbReference>